<name>A0ACD3ANE2_9AGAR</name>
<gene>
    <name evidence="1" type="ORF">BDN72DRAFT_871394</name>
</gene>
<keyword evidence="2" id="KW-1185">Reference proteome</keyword>
<accession>A0ACD3ANE2</accession>
<organism evidence="1 2">
    <name type="scientific">Pluteus cervinus</name>
    <dbReference type="NCBI Taxonomy" id="181527"/>
    <lineage>
        <taxon>Eukaryota</taxon>
        <taxon>Fungi</taxon>
        <taxon>Dikarya</taxon>
        <taxon>Basidiomycota</taxon>
        <taxon>Agaricomycotina</taxon>
        <taxon>Agaricomycetes</taxon>
        <taxon>Agaricomycetidae</taxon>
        <taxon>Agaricales</taxon>
        <taxon>Pluteineae</taxon>
        <taxon>Pluteaceae</taxon>
        <taxon>Pluteus</taxon>
    </lineage>
</organism>
<proteinExistence type="predicted"/>
<protein>
    <submittedName>
        <fullName evidence="1">Uncharacterized protein</fullName>
    </submittedName>
</protein>
<evidence type="ECO:0000313" key="2">
    <source>
        <dbReference type="Proteomes" id="UP000308600"/>
    </source>
</evidence>
<sequence>MKFSIFAAALASALTARAADITILVGDGGALAFNPPSATANVGDNVIFEFRAKNHSVTQSTFANPCSIMTTPLQGIDSGFQPVPANATAFPSWSFTVDNATNPLWFFCAQTNPANHCQKGMVFALNPTAAKTAAAFQVCPIAAAMASGSNATTSGAPPAGASGFSTVVGGSGAPTGSTSGSAPAKTNANSALRLGASAATVLGAVALGALLL</sequence>
<dbReference type="Proteomes" id="UP000308600">
    <property type="component" value="Unassembled WGS sequence"/>
</dbReference>
<evidence type="ECO:0000313" key="1">
    <source>
        <dbReference type="EMBL" id="TFK67137.1"/>
    </source>
</evidence>
<reference evidence="1 2" key="1">
    <citation type="journal article" date="2019" name="Nat. Ecol. Evol.">
        <title>Megaphylogeny resolves global patterns of mushroom evolution.</title>
        <authorList>
            <person name="Varga T."/>
            <person name="Krizsan K."/>
            <person name="Foldi C."/>
            <person name="Dima B."/>
            <person name="Sanchez-Garcia M."/>
            <person name="Sanchez-Ramirez S."/>
            <person name="Szollosi G.J."/>
            <person name="Szarkandi J.G."/>
            <person name="Papp V."/>
            <person name="Albert L."/>
            <person name="Andreopoulos W."/>
            <person name="Angelini C."/>
            <person name="Antonin V."/>
            <person name="Barry K.W."/>
            <person name="Bougher N.L."/>
            <person name="Buchanan P."/>
            <person name="Buyck B."/>
            <person name="Bense V."/>
            <person name="Catcheside P."/>
            <person name="Chovatia M."/>
            <person name="Cooper J."/>
            <person name="Damon W."/>
            <person name="Desjardin D."/>
            <person name="Finy P."/>
            <person name="Geml J."/>
            <person name="Haridas S."/>
            <person name="Hughes K."/>
            <person name="Justo A."/>
            <person name="Karasinski D."/>
            <person name="Kautmanova I."/>
            <person name="Kiss B."/>
            <person name="Kocsube S."/>
            <person name="Kotiranta H."/>
            <person name="LaButti K.M."/>
            <person name="Lechner B.E."/>
            <person name="Liimatainen K."/>
            <person name="Lipzen A."/>
            <person name="Lukacs Z."/>
            <person name="Mihaltcheva S."/>
            <person name="Morgado L.N."/>
            <person name="Niskanen T."/>
            <person name="Noordeloos M.E."/>
            <person name="Ohm R.A."/>
            <person name="Ortiz-Santana B."/>
            <person name="Ovrebo C."/>
            <person name="Racz N."/>
            <person name="Riley R."/>
            <person name="Savchenko A."/>
            <person name="Shiryaev A."/>
            <person name="Soop K."/>
            <person name="Spirin V."/>
            <person name="Szebenyi C."/>
            <person name="Tomsovsky M."/>
            <person name="Tulloss R.E."/>
            <person name="Uehling J."/>
            <person name="Grigoriev I.V."/>
            <person name="Vagvolgyi C."/>
            <person name="Papp T."/>
            <person name="Martin F.M."/>
            <person name="Miettinen O."/>
            <person name="Hibbett D.S."/>
            <person name="Nagy L.G."/>
        </authorList>
    </citation>
    <scope>NUCLEOTIDE SEQUENCE [LARGE SCALE GENOMIC DNA]</scope>
    <source>
        <strain evidence="1 2">NL-1719</strain>
    </source>
</reference>
<dbReference type="EMBL" id="ML208384">
    <property type="protein sequence ID" value="TFK67137.1"/>
    <property type="molecule type" value="Genomic_DNA"/>
</dbReference>